<dbReference type="PANTHER" id="PTHR31591">
    <property type="entry name" value="UPF0613 PROTEIN PB24D3.06C"/>
    <property type="match status" value="1"/>
</dbReference>
<sequence length="317" mass="33903">MEGRLIIVPRNGTHTAPIFLSGTARRCILVIGSQSEGLFDTPYAAELADALKGKWAVAQVMLGSSLAGRRVSSHEADADDVDAALAVLVKDYEMSEVVLYASGTGVQIALEVMASAPRAEVVTRLVLQGGIVPPQSSKLFSAEESKHRVEVARVLIAEQRGDNAAAMAHVYDMTVTPARLSRNATLTVQEALWQPVLGDSESTCKQTLHGVTVPTLFLLSTESSYTASAQSALPAVQRVATETTGLTSEDVQIALIPSTIDEHRRVLKGNASLAVKMVDDFLRKADARREQREASAAAVAAKEERKKRLGQVKALCT</sequence>
<dbReference type="KEGG" id="lmat:92510672"/>
<comment type="caution">
    <text evidence="1">The sequence shown here is derived from an EMBL/GenBank/DDBJ whole genome shotgun (WGS) entry which is preliminary data.</text>
</comment>
<evidence type="ECO:0000313" key="1">
    <source>
        <dbReference type="EMBL" id="KAG5464328.1"/>
    </source>
</evidence>
<dbReference type="EMBL" id="JAFEUZ010000036">
    <property type="protein sequence ID" value="KAG5464328.1"/>
    <property type="molecule type" value="Genomic_DNA"/>
</dbReference>
<evidence type="ECO:0008006" key="3">
    <source>
        <dbReference type="Google" id="ProtNLM"/>
    </source>
</evidence>
<dbReference type="InterPro" id="IPR029058">
    <property type="entry name" value="AB_hydrolase_fold"/>
</dbReference>
<keyword evidence="2" id="KW-1185">Reference proteome</keyword>
<dbReference type="Proteomes" id="UP000673552">
    <property type="component" value="Chromosome 36"/>
</dbReference>
<dbReference type="Gene3D" id="3.40.50.1820">
    <property type="entry name" value="alpha/beta hydrolase"/>
    <property type="match status" value="1"/>
</dbReference>
<dbReference type="Pfam" id="PF08538">
    <property type="entry name" value="DUF1749"/>
    <property type="match status" value="1"/>
</dbReference>
<dbReference type="SUPFAM" id="SSF53474">
    <property type="entry name" value="alpha/beta-Hydrolases"/>
    <property type="match status" value="1"/>
</dbReference>
<protein>
    <recommendedName>
        <fullName evidence="3">Paraflagellar rod component</fullName>
    </recommendedName>
</protein>
<name>A0A836GI65_9TRYP</name>
<dbReference type="InterPro" id="IPR013744">
    <property type="entry name" value="SidJ"/>
</dbReference>
<dbReference type="GeneID" id="92510672"/>
<organism evidence="1 2">
    <name type="scientific">Leishmania martiniquensis</name>
    <dbReference type="NCBI Taxonomy" id="1580590"/>
    <lineage>
        <taxon>Eukaryota</taxon>
        <taxon>Discoba</taxon>
        <taxon>Euglenozoa</taxon>
        <taxon>Kinetoplastea</taxon>
        <taxon>Metakinetoplastina</taxon>
        <taxon>Trypanosomatida</taxon>
        <taxon>Trypanosomatidae</taxon>
        <taxon>Leishmaniinae</taxon>
        <taxon>Leishmania</taxon>
    </lineage>
</organism>
<dbReference type="OrthoDB" id="271876at2759"/>
<evidence type="ECO:0000313" key="2">
    <source>
        <dbReference type="Proteomes" id="UP000673552"/>
    </source>
</evidence>
<dbReference type="AlphaFoldDB" id="A0A836GI65"/>
<dbReference type="RefSeq" id="XP_067174265.1">
    <property type="nucleotide sequence ID" value="XM_067318160.1"/>
</dbReference>
<dbReference type="PANTHER" id="PTHR31591:SF1">
    <property type="entry name" value="UPF0613 PROTEIN PB24D3.06C"/>
    <property type="match status" value="1"/>
</dbReference>
<reference evidence="1 2" key="1">
    <citation type="submission" date="2021-03" db="EMBL/GenBank/DDBJ databases">
        <title>Leishmania (Mundinia) martiniquensis Genome sequencing and assembly.</title>
        <authorList>
            <person name="Almutairi H."/>
            <person name="Gatherer D."/>
        </authorList>
    </citation>
    <scope>NUCLEOTIDE SEQUENCE [LARGE SCALE GENOMIC DNA]</scope>
    <source>
        <strain evidence="1">LSCM1</strain>
    </source>
</reference>
<gene>
    <name evidence="1" type="ORF">LSCM1_00510</name>
</gene>
<accession>A0A836GI65</accession>
<proteinExistence type="predicted"/>